<dbReference type="EMBL" id="MN740721">
    <property type="protein sequence ID" value="QHS80814.1"/>
    <property type="molecule type" value="Genomic_DNA"/>
</dbReference>
<proteinExistence type="predicted"/>
<dbReference type="AlphaFoldDB" id="A0A6C0ALZ2"/>
<evidence type="ECO:0000256" key="1">
    <source>
        <dbReference type="SAM" id="MobiDB-lite"/>
    </source>
</evidence>
<accession>A0A6C0ALZ2</accession>
<evidence type="ECO:0000313" key="2">
    <source>
        <dbReference type="EMBL" id="QHS80814.1"/>
    </source>
</evidence>
<feature type="region of interest" description="Disordered" evidence="1">
    <location>
        <begin position="174"/>
        <end position="202"/>
    </location>
</feature>
<feature type="compositionally biased region" description="Acidic residues" evidence="1">
    <location>
        <begin position="179"/>
        <end position="202"/>
    </location>
</feature>
<reference evidence="2" key="1">
    <citation type="journal article" date="2020" name="Nature">
        <title>Giant virus diversity and host interactions through global metagenomics.</title>
        <authorList>
            <person name="Schulz F."/>
            <person name="Roux S."/>
            <person name="Paez-Espino D."/>
            <person name="Jungbluth S."/>
            <person name="Walsh D.A."/>
            <person name="Denef V.J."/>
            <person name="McMahon K.D."/>
            <person name="Konstantinidis K.T."/>
            <person name="Eloe-Fadrosh E.A."/>
            <person name="Kyrpides N.C."/>
            <person name="Woyke T."/>
        </authorList>
    </citation>
    <scope>NUCLEOTIDE SEQUENCE</scope>
    <source>
        <strain evidence="2">GVMAG-S-1091796-13</strain>
    </source>
</reference>
<name>A0A6C0ALZ2_9ZZZZ</name>
<organism evidence="2">
    <name type="scientific">viral metagenome</name>
    <dbReference type="NCBI Taxonomy" id="1070528"/>
    <lineage>
        <taxon>unclassified sequences</taxon>
        <taxon>metagenomes</taxon>
        <taxon>organismal metagenomes</taxon>
    </lineage>
</organism>
<sequence length="237" mass="26872">MFIKAIIVISLIAIVKSEGYYCPYQDLGANGDNDLLYDYYETNSGYWSRIGQTGWQTLESYCEAKGDLSQHSDAGEWKCNDSFQLCTWNGNSCAANRSRRPDCKKLCQAILDNKGPECLGNCPNGGSDDNMHMEYCGWSIPKYSDSLTETQVAEQSNEITTTTEITETEITETQVAETTETETTETEITETEITETETTETETTEIEITETSNIQEPSETSTRVVRNRRCFVRRRRR</sequence>
<protein>
    <submittedName>
        <fullName evidence="2">Uncharacterized protein</fullName>
    </submittedName>
</protein>